<reference evidence="2 3" key="1">
    <citation type="submission" date="2013-08" db="EMBL/GenBank/DDBJ databases">
        <authorList>
            <person name="Weinstock G."/>
            <person name="Sodergren E."/>
            <person name="Wylie T."/>
            <person name="Fulton L."/>
            <person name="Fulton R."/>
            <person name="Fronick C."/>
            <person name="O'Laughlin M."/>
            <person name="Godfrey J."/>
            <person name="Miner T."/>
            <person name="Herter B."/>
            <person name="Appelbaum E."/>
            <person name="Cordes M."/>
            <person name="Lek S."/>
            <person name="Wollam A."/>
            <person name="Pepin K.H."/>
            <person name="Palsikar V.B."/>
            <person name="Mitreva M."/>
            <person name="Wilson R.K."/>
        </authorList>
    </citation>
    <scope>NUCLEOTIDE SEQUENCE [LARGE SCALE GENOMIC DNA]</scope>
    <source>
        <strain evidence="2 3">ATCC 12856</strain>
    </source>
</reference>
<dbReference type="Proteomes" id="UP000016511">
    <property type="component" value="Unassembled WGS sequence"/>
</dbReference>
<dbReference type="EMBL" id="AWSJ01000251">
    <property type="protein sequence ID" value="ERI07777.1"/>
    <property type="molecule type" value="Genomic_DNA"/>
</dbReference>
<keyword evidence="3" id="KW-1185">Reference proteome</keyword>
<keyword evidence="1" id="KW-0732">Signal</keyword>
<dbReference type="STRING" id="649747.HMPREF0083_04139"/>
<gene>
    <name evidence="2" type="ORF">HMPREF0083_04139</name>
</gene>
<evidence type="ECO:0000313" key="3">
    <source>
        <dbReference type="Proteomes" id="UP000016511"/>
    </source>
</evidence>
<dbReference type="HOGENOM" id="CLU_2103913_0_0_9"/>
<accession>U1Y6L9</accession>
<dbReference type="AlphaFoldDB" id="U1Y6L9"/>
<organism evidence="2 3">
    <name type="scientific">Aneurinibacillus aneurinilyticus ATCC 12856</name>
    <dbReference type="NCBI Taxonomy" id="649747"/>
    <lineage>
        <taxon>Bacteria</taxon>
        <taxon>Bacillati</taxon>
        <taxon>Bacillota</taxon>
        <taxon>Bacilli</taxon>
        <taxon>Bacillales</taxon>
        <taxon>Paenibacillaceae</taxon>
        <taxon>Aneurinibacillus group</taxon>
        <taxon>Aneurinibacillus</taxon>
    </lineage>
</organism>
<evidence type="ECO:0000256" key="1">
    <source>
        <dbReference type="ARBA" id="ARBA00022729"/>
    </source>
</evidence>
<dbReference type="InterPro" id="IPR037873">
    <property type="entry name" value="BamE-like"/>
</dbReference>
<evidence type="ECO:0000313" key="2">
    <source>
        <dbReference type="EMBL" id="ERI07777.1"/>
    </source>
</evidence>
<sequence>MLTSSSDSIQAENEYVKTAVYELINISKRVSVFSKYDVNNIPKDATTFKTWGEPVQSESKEVEKIIGGPGELVSESGNKGEPLHTVIYAYKDLGANANFLFQGNKLQNKAQIGLK</sequence>
<dbReference type="Gene3D" id="3.30.1450.10">
    <property type="match status" value="1"/>
</dbReference>
<protein>
    <submittedName>
        <fullName evidence="2">Uncharacterized protein</fullName>
    </submittedName>
</protein>
<dbReference type="PATRIC" id="fig|649747.3.peg.3754"/>
<proteinExistence type="predicted"/>
<comment type="caution">
    <text evidence="2">The sequence shown here is derived from an EMBL/GenBank/DDBJ whole genome shotgun (WGS) entry which is preliminary data.</text>
</comment>
<name>U1Y6L9_ANEAE</name>